<dbReference type="AlphaFoldDB" id="A0A226C3J0"/>
<evidence type="ECO:0000313" key="10">
    <source>
        <dbReference type="EMBL" id="OWZ85039.1"/>
    </source>
</evidence>
<evidence type="ECO:0000256" key="1">
    <source>
        <dbReference type="ARBA" id="ARBA00004651"/>
    </source>
</evidence>
<name>A0A226C3J0_9FIRM</name>
<accession>A0A226C3J0</accession>
<dbReference type="PRINTS" id="PR00175">
    <property type="entry name" value="NAALASMPORT"/>
</dbReference>
<evidence type="ECO:0000256" key="8">
    <source>
        <dbReference type="ARBA" id="ARBA00023136"/>
    </source>
</evidence>
<feature type="transmembrane region" description="Helical" evidence="9">
    <location>
        <begin position="178"/>
        <end position="199"/>
    </location>
</feature>
<dbReference type="NCBIfam" id="TIGR00835">
    <property type="entry name" value="agcS"/>
    <property type="match status" value="1"/>
</dbReference>
<feature type="transmembrane region" description="Helical" evidence="9">
    <location>
        <begin position="74"/>
        <end position="93"/>
    </location>
</feature>
<keyword evidence="4 9" id="KW-1003">Cell membrane</keyword>
<dbReference type="PANTHER" id="PTHR30330">
    <property type="entry name" value="AGSS FAMILY TRANSPORTER, SODIUM-ALANINE"/>
    <property type="match status" value="1"/>
</dbReference>
<feature type="transmembrane region" description="Helical" evidence="9">
    <location>
        <begin position="211"/>
        <end position="232"/>
    </location>
</feature>
<dbReference type="EMBL" id="NIQC01000001">
    <property type="protein sequence ID" value="OWZ85039.1"/>
    <property type="molecule type" value="Genomic_DNA"/>
</dbReference>
<keyword evidence="5 9" id="KW-0812">Transmembrane</keyword>
<keyword evidence="11" id="KW-1185">Reference proteome</keyword>
<evidence type="ECO:0000313" key="11">
    <source>
        <dbReference type="Proteomes" id="UP000214588"/>
    </source>
</evidence>
<evidence type="ECO:0000256" key="7">
    <source>
        <dbReference type="ARBA" id="ARBA00022989"/>
    </source>
</evidence>
<keyword evidence="6 9" id="KW-0769">Symport</keyword>
<dbReference type="PANTHER" id="PTHR30330:SF1">
    <property type="entry name" value="AMINO-ACID CARRIER PROTEIN ALST"/>
    <property type="match status" value="1"/>
</dbReference>
<evidence type="ECO:0000256" key="6">
    <source>
        <dbReference type="ARBA" id="ARBA00022847"/>
    </source>
</evidence>
<proteinExistence type="inferred from homology"/>
<feature type="transmembrane region" description="Helical" evidence="9">
    <location>
        <begin position="295"/>
        <end position="319"/>
    </location>
</feature>
<keyword evidence="8 9" id="KW-0472">Membrane</keyword>
<feature type="transmembrane region" description="Helical" evidence="9">
    <location>
        <begin position="348"/>
        <end position="368"/>
    </location>
</feature>
<feature type="transmembrane region" description="Helical" evidence="9">
    <location>
        <begin position="147"/>
        <end position="166"/>
    </location>
</feature>
<gene>
    <name evidence="10" type="ORF">CDO51_01190</name>
</gene>
<reference evidence="10 11" key="1">
    <citation type="submission" date="2017-06" db="EMBL/GenBank/DDBJ databases">
        <title>Draft Genome Sequence of Natranaerobius trueperi halophilic, alkalithermophilic bacteria from soda lakes.</title>
        <authorList>
            <person name="Zhao B."/>
        </authorList>
    </citation>
    <scope>NUCLEOTIDE SEQUENCE [LARGE SCALE GENOMIC DNA]</scope>
    <source>
        <strain evidence="10 11">DSM 18760</strain>
    </source>
</reference>
<keyword evidence="3 9" id="KW-0813">Transport</keyword>
<evidence type="ECO:0000256" key="5">
    <source>
        <dbReference type="ARBA" id="ARBA00022692"/>
    </source>
</evidence>
<feature type="transmembrane region" description="Helical" evidence="9">
    <location>
        <begin position="99"/>
        <end position="119"/>
    </location>
</feature>
<comment type="similarity">
    <text evidence="2 9">Belongs to the alanine or glycine:cation symporter (AGCS) (TC 2.A.25) family.</text>
</comment>
<comment type="caution">
    <text evidence="10">The sequence shown here is derived from an EMBL/GenBank/DDBJ whole genome shotgun (WGS) entry which is preliminary data.</text>
</comment>
<dbReference type="RefSeq" id="WP_089022462.1">
    <property type="nucleotide sequence ID" value="NZ_NIQC01000001.1"/>
</dbReference>
<evidence type="ECO:0000256" key="4">
    <source>
        <dbReference type="ARBA" id="ARBA00022475"/>
    </source>
</evidence>
<dbReference type="FunFam" id="1.20.1740.10:FF:000004">
    <property type="entry name" value="Sodium:alanine symporter family protein"/>
    <property type="match status" value="1"/>
</dbReference>
<feature type="transmembrane region" description="Helical" evidence="9">
    <location>
        <begin position="15"/>
        <end position="37"/>
    </location>
</feature>
<feature type="transmembrane region" description="Helical" evidence="9">
    <location>
        <begin position="410"/>
        <end position="433"/>
    </location>
</feature>
<dbReference type="GO" id="GO:0005886">
    <property type="term" value="C:plasma membrane"/>
    <property type="evidence" value="ECO:0007669"/>
    <property type="project" value="UniProtKB-SubCell"/>
</dbReference>
<feature type="transmembrane region" description="Helical" evidence="9">
    <location>
        <begin position="380"/>
        <end position="404"/>
    </location>
</feature>
<dbReference type="InterPro" id="IPR001463">
    <property type="entry name" value="Na/Ala_symport"/>
</dbReference>
<dbReference type="Pfam" id="PF01235">
    <property type="entry name" value="Na_Ala_symp"/>
    <property type="match status" value="1"/>
</dbReference>
<evidence type="ECO:0000256" key="3">
    <source>
        <dbReference type="ARBA" id="ARBA00022448"/>
    </source>
</evidence>
<dbReference type="GO" id="GO:0005283">
    <property type="term" value="F:amino acid:sodium symporter activity"/>
    <property type="evidence" value="ECO:0007669"/>
    <property type="project" value="InterPro"/>
</dbReference>
<sequence>MEFLENIVGIGNDLLWTYVVVILLIVFGVYFSVYLNFPQIRLIGDMGKLLVRGRTLPDGKTDGISSFQALTMSIASHVGTGNMAGVAIAISAGGPGAVFWMWIIALVAASLSFVENILAQTYKEKDGNSFRGGPSYYMKKALGQEKIGIFFSVLITVSFGLIFNSVQANTLADAIEGTYGFGNAIVGGAVALIVALVIFGGVKRIARVTEILVPIMAVIYVGIAFVVILLNITAVPQLFGSIFAGAFGFEPFAGGTLGAVIMNGIRRGLFSNEAGMGSAPNAAATSHVSHPVKQALIQVLGVFVDTLIICTSTAFIILLSGEFGGDLVGIQLTQGALSSHVGDWGGTFITFAIVFFTFSSILGNYYYGETNIQYLSSNKAWLTLFRFAVLAMVFIGSIASLGLVWDTADIFMGLMVVVNVLVIGKLSKIALVVSKDYIRQKKEGLDPVFVASKVDGVENVECWDDPSKENK</sequence>
<feature type="transmembrane region" description="Helical" evidence="9">
    <location>
        <begin position="238"/>
        <end position="261"/>
    </location>
</feature>
<dbReference type="OrthoDB" id="9804874at2"/>
<evidence type="ECO:0000256" key="9">
    <source>
        <dbReference type="RuleBase" id="RU363064"/>
    </source>
</evidence>
<dbReference type="Proteomes" id="UP000214588">
    <property type="component" value="Unassembled WGS sequence"/>
</dbReference>
<evidence type="ECO:0000256" key="2">
    <source>
        <dbReference type="ARBA" id="ARBA00009261"/>
    </source>
</evidence>
<organism evidence="10 11">
    <name type="scientific">Natranaerobius trueperi</name>
    <dbReference type="NCBI Taxonomy" id="759412"/>
    <lineage>
        <taxon>Bacteria</taxon>
        <taxon>Bacillati</taxon>
        <taxon>Bacillota</taxon>
        <taxon>Clostridia</taxon>
        <taxon>Natranaerobiales</taxon>
        <taxon>Natranaerobiaceae</taxon>
        <taxon>Natranaerobius</taxon>
    </lineage>
</organism>
<comment type="subcellular location">
    <subcellularLocation>
        <location evidence="1 9">Cell membrane</location>
        <topology evidence="1 9">Multi-pass membrane protein</topology>
    </subcellularLocation>
</comment>
<keyword evidence="7 9" id="KW-1133">Transmembrane helix</keyword>
<protein>
    <submittedName>
        <fullName evidence="10">Sodium:alanine symporter family protein</fullName>
    </submittedName>
</protein>
<dbReference type="Gene3D" id="1.20.1740.10">
    <property type="entry name" value="Amino acid/polyamine transporter I"/>
    <property type="match status" value="1"/>
</dbReference>